<feature type="repeat" description="ANK" evidence="1">
    <location>
        <begin position="14"/>
        <end position="36"/>
    </location>
</feature>
<evidence type="ECO:0000313" key="3">
    <source>
        <dbReference type="WBParaSite" id="SMTH1_101060.1"/>
    </source>
</evidence>
<dbReference type="Proteomes" id="UP000050791">
    <property type="component" value="Unassembled WGS sequence"/>
</dbReference>
<sequence>MFYSWSRFNSIDYDGRTGLHVAASCGSLDAVKFFIEVCGVTLNSIDRWGNTPLTNAKQFGHEQIVEYLENKYSIYLDKEDITEYGHDVA</sequence>
<dbReference type="PROSITE" id="PS50297">
    <property type="entry name" value="ANK_REP_REGION"/>
    <property type="match status" value="1"/>
</dbReference>
<name>A0AA85AR20_9TREM</name>
<dbReference type="InterPro" id="IPR039323">
    <property type="entry name" value="ANKRD_45/46/60"/>
</dbReference>
<dbReference type="WBParaSite" id="SMTH1_101060.1">
    <property type="protein sequence ID" value="SMTH1_101060.1"/>
    <property type="gene ID" value="SMTH1_101060"/>
</dbReference>
<evidence type="ECO:0008006" key="4">
    <source>
        <dbReference type="Google" id="ProtNLM"/>
    </source>
</evidence>
<organism evidence="2 3">
    <name type="scientific">Schistosoma mattheei</name>
    <dbReference type="NCBI Taxonomy" id="31246"/>
    <lineage>
        <taxon>Eukaryota</taxon>
        <taxon>Metazoa</taxon>
        <taxon>Spiralia</taxon>
        <taxon>Lophotrochozoa</taxon>
        <taxon>Platyhelminthes</taxon>
        <taxon>Trematoda</taxon>
        <taxon>Digenea</taxon>
        <taxon>Strigeidida</taxon>
        <taxon>Schistosomatoidea</taxon>
        <taxon>Schistosomatidae</taxon>
        <taxon>Schistosoma</taxon>
    </lineage>
</organism>
<dbReference type="PROSITE" id="PS50088">
    <property type="entry name" value="ANK_REPEAT"/>
    <property type="match status" value="1"/>
</dbReference>
<dbReference type="Gene3D" id="1.25.40.20">
    <property type="entry name" value="Ankyrin repeat-containing domain"/>
    <property type="match status" value="1"/>
</dbReference>
<protein>
    <recommendedName>
        <fullName evidence="4">ANK_REP_REGION domain-containing protein</fullName>
    </recommendedName>
</protein>
<dbReference type="PANTHER" id="PTHR22677">
    <property type="entry name" value="ANKYRIN REPEAT DOMAIN-CONTAINING PROTEIN 60"/>
    <property type="match status" value="1"/>
</dbReference>
<proteinExistence type="predicted"/>
<accession>A0AA85AR20</accession>
<evidence type="ECO:0000313" key="2">
    <source>
        <dbReference type="Proteomes" id="UP000050791"/>
    </source>
</evidence>
<dbReference type="SMART" id="SM00248">
    <property type="entry name" value="ANK"/>
    <property type="match status" value="2"/>
</dbReference>
<dbReference type="SUPFAM" id="SSF48403">
    <property type="entry name" value="Ankyrin repeat"/>
    <property type="match status" value="1"/>
</dbReference>
<dbReference type="AlphaFoldDB" id="A0AA85AR20"/>
<dbReference type="InterPro" id="IPR002110">
    <property type="entry name" value="Ankyrin_rpt"/>
</dbReference>
<dbReference type="InterPro" id="IPR036770">
    <property type="entry name" value="Ankyrin_rpt-contain_sf"/>
</dbReference>
<evidence type="ECO:0000256" key="1">
    <source>
        <dbReference type="PROSITE-ProRule" id="PRU00023"/>
    </source>
</evidence>
<dbReference type="PANTHER" id="PTHR22677:SF4">
    <property type="entry name" value="USHER SYNDROME TYPE-1G PROTEIN-LIKE PROTEIN"/>
    <property type="match status" value="1"/>
</dbReference>
<reference evidence="3" key="1">
    <citation type="submission" date="2023-11" db="UniProtKB">
        <authorList>
            <consortium name="WormBaseParasite"/>
        </authorList>
    </citation>
    <scope>IDENTIFICATION</scope>
</reference>
<keyword evidence="1" id="KW-0040">ANK repeat</keyword>
<dbReference type="Pfam" id="PF12796">
    <property type="entry name" value="Ank_2"/>
    <property type="match status" value="1"/>
</dbReference>